<evidence type="ECO:0000256" key="5">
    <source>
        <dbReference type="ARBA" id="ARBA00022750"/>
    </source>
</evidence>
<evidence type="ECO:0000313" key="12">
    <source>
        <dbReference type="EMBL" id="HEW45919.1"/>
    </source>
</evidence>
<keyword evidence="3 9" id="KW-0645">Protease</keyword>
<dbReference type="PRINTS" id="PR00781">
    <property type="entry name" value="LIPOSIGPTASE"/>
</dbReference>
<dbReference type="GO" id="GO:0006508">
    <property type="term" value="P:proteolysis"/>
    <property type="evidence" value="ECO:0007669"/>
    <property type="project" value="UniProtKB-KW"/>
</dbReference>
<sequence>MAKSIRKHALIYIAVATLVLFLDLLTKKMAEVYLADRDISLLPFLHLVLIYNKGVAFGFFSNAPDFLRLPLLLITPLLALAITFLYAIRSKDAFVSILMGMVGGGALGNLYDRALLGKVRDFIYLSYGGLSWPAFNLADASISIAITLLLLRGFFLRDKNK</sequence>
<dbReference type="EC" id="3.4.23.36" evidence="9"/>
<dbReference type="Pfam" id="PF01252">
    <property type="entry name" value="Peptidase_A8"/>
    <property type="match status" value="1"/>
</dbReference>
<evidence type="ECO:0000256" key="7">
    <source>
        <dbReference type="ARBA" id="ARBA00022989"/>
    </source>
</evidence>
<evidence type="ECO:0000256" key="8">
    <source>
        <dbReference type="ARBA" id="ARBA00023136"/>
    </source>
</evidence>
<name>A0A7C2VA69_9AQUI</name>
<dbReference type="PANTHER" id="PTHR33695:SF1">
    <property type="entry name" value="LIPOPROTEIN SIGNAL PEPTIDASE"/>
    <property type="match status" value="1"/>
</dbReference>
<evidence type="ECO:0000256" key="11">
    <source>
        <dbReference type="RuleBase" id="RU004181"/>
    </source>
</evidence>
<keyword evidence="6 9" id="KW-0378">Hydrolase</keyword>
<feature type="transmembrane region" description="Helical" evidence="9">
    <location>
        <begin position="131"/>
        <end position="151"/>
    </location>
</feature>
<evidence type="ECO:0000256" key="1">
    <source>
        <dbReference type="ARBA" id="ARBA00006139"/>
    </source>
</evidence>
<comment type="caution">
    <text evidence="12">The sequence shown here is derived from an EMBL/GenBank/DDBJ whole genome shotgun (WGS) entry which is preliminary data.</text>
</comment>
<feature type="transmembrane region" description="Helical" evidence="9">
    <location>
        <begin position="66"/>
        <end position="86"/>
    </location>
</feature>
<feature type="transmembrane region" description="Helical" evidence="9">
    <location>
        <begin position="6"/>
        <end position="26"/>
    </location>
</feature>
<reference evidence="12" key="1">
    <citation type="journal article" date="2020" name="mSystems">
        <title>Genome- and Community-Level Interaction Insights into Carbon Utilization and Element Cycling Functions of Hydrothermarchaeota in Hydrothermal Sediment.</title>
        <authorList>
            <person name="Zhou Z."/>
            <person name="Liu Y."/>
            <person name="Xu W."/>
            <person name="Pan J."/>
            <person name="Luo Z.H."/>
            <person name="Li M."/>
        </authorList>
    </citation>
    <scope>NUCLEOTIDE SEQUENCE [LARGE SCALE GENOMIC DNA]</scope>
    <source>
        <strain evidence="12">SpSt-132</strain>
    </source>
</reference>
<accession>A0A7C2VA69</accession>
<comment type="catalytic activity">
    <reaction evidence="9 10">
        <text>Release of signal peptides from bacterial membrane prolipoproteins. Hydrolyzes -Xaa-Yaa-Zaa-|-(S,diacylglyceryl)Cys-, in which Xaa is hydrophobic (preferably Leu), and Yaa (Ala or Ser) and Zaa (Gly or Ala) have small, neutral side chains.</text>
        <dbReference type="EC" id="3.4.23.36"/>
    </reaction>
</comment>
<protein>
    <recommendedName>
        <fullName evidence="9">Lipoprotein signal peptidase</fullName>
        <ecNumber evidence="9">3.4.23.36</ecNumber>
    </recommendedName>
    <alternativeName>
        <fullName evidence="9">Prolipoprotein signal peptidase</fullName>
    </alternativeName>
    <alternativeName>
        <fullName evidence="9">Signal peptidase II</fullName>
        <shortName evidence="9">SPase II</shortName>
    </alternativeName>
</protein>
<keyword evidence="8 9" id="KW-0472">Membrane</keyword>
<evidence type="ECO:0000256" key="4">
    <source>
        <dbReference type="ARBA" id="ARBA00022692"/>
    </source>
</evidence>
<feature type="transmembrane region" description="Helical" evidence="9">
    <location>
        <begin position="93"/>
        <end position="111"/>
    </location>
</feature>
<comment type="pathway">
    <text evidence="9">Protein modification; lipoprotein biosynthesis (signal peptide cleavage).</text>
</comment>
<dbReference type="NCBIfam" id="NF011360">
    <property type="entry name" value="PRK14779.1"/>
    <property type="match status" value="1"/>
</dbReference>
<dbReference type="GO" id="GO:0005886">
    <property type="term" value="C:plasma membrane"/>
    <property type="evidence" value="ECO:0007669"/>
    <property type="project" value="UniProtKB-SubCell"/>
</dbReference>
<feature type="active site" evidence="9">
    <location>
        <position position="139"/>
    </location>
</feature>
<evidence type="ECO:0000256" key="2">
    <source>
        <dbReference type="ARBA" id="ARBA00022475"/>
    </source>
</evidence>
<gene>
    <name evidence="9 12" type="primary">lspA</name>
    <name evidence="12" type="ORF">ENO47_04515</name>
</gene>
<comment type="similarity">
    <text evidence="1 9 11">Belongs to the peptidase A8 family.</text>
</comment>
<evidence type="ECO:0000256" key="9">
    <source>
        <dbReference type="HAMAP-Rule" id="MF_00161"/>
    </source>
</evidence>
<evidence type="ECO:0000256" key="10">
    <source>
        <dbReference type="RuleBase" id="RU000594"/>
    </source>
</evidence>
<dbReference type="GO" id="GO:0004190">
    <property type="term" value="F:aspartic-type endopeptidase activity"/>
    <property type="evidence" value="ECO:0007669"/>
    <property type="project" value="UniProtKB-UniRule"/>
</dbReference>
<dbReference type="AlphaFoldDB" id="A0A7C2VA69"/>
<proteinExistence type="inferred from homology"/>
<evidence type="ECO:0000256" key="3">
    <source>
        <dbReference type="ARBA" id="ARBA00022670"/>
    </source>
</evidence>
<evidence type="ECO:0000256" key="6">
    <source>
        <dbReference type="ARBA" id="ARBA00022801"/>
    </source>
</evidence>
<dbReference type="EMBL" id="DSFP01000035">
    <property type="protein sequence ID" value="HEW45919.1"/>
    <property type="molecule type" value="Genomic_DNA"/>
</dbReference>
<feature type="active site" evidence="9">
    <location>
        <position position="121"/>
    </location>
</feature>
<keyword evidence="5 9" id="KW-0064">Aspartyl protease</keyword>
<dbReference type="PROSITE" id="PS00855">
    <property type="entry name" value="SPASE_II"/>
    <property type="match status" value="1"/>
</dbReference>
<dbReference type="NCBIfam" id="TIGR00077">
    <property type="entry name" value="lspA"/>
    <property type="match status" value="1"/>
</dbReference>
<keyword evidence="2 9" id="KW-1003">Cell membrane</keyword>
<comment type="subcellular location">
    <subcellularLocation>
        <location evidence="9">Cell membrane</location>
        <topology evidence="9">Multi-pass membrane protein</topology>
    </subcellularLocation>
</comment>
<dbReference type="InterPro" id="IPR001872">
    <property type="entry name" value="Peptidase_A8"/>
</dbReference>
<dbReference type="UniPathway" id="UPA00665"/>
<keyword evidence="4 9" id="KW-0812">Transmembrane</keyword>
<dbReference type="PANTHER" id="PTHR33695">
    <property type="entry name" value="LIPOPROTEIN SIGNAL PEPTIDASE"/>
    <property type="match status" value="1"/>
</dbReference>
<comment type="function">
    <text evidence="9 10">This protein specifically catalyzes the removal of signal peptides from prolipoproteins.</text>
</comment>
<organism evidence="12">
    <name type="scientific">Hydrogenobacter sp</name>
    <dbReference type="NCBI Taxonomy" id="2152829"/>
    <lineage>
        <taxon>Bacteria</taxon>
        <taxon>Pseudomonadati</taxon>
        <taxon>Aquificota</taxon>
        <taxon>Aquificia</taxon>
        <taxon>Aquificales</taxon>
        <taxon>Aquificaceae</taxon>
        <taxon>Hydrogenobacter</taxon>
    </lineage>
</organism>
<keyword evidence="7 9" id="KW-1133">Transmembrane helix</keyword>
<dbReference type="HAMAP" id="MF_00161">
    <property type="entry name" value="LspA"/>
    <property type="match status" value="1"/>
</dbReference>